<accession>A0A081N6Y8</accession>
<protein>
    <recommendedName>
        <fullName evidence="4">Terminase</fullName>
    </recommendedName>
</protein>
<keyword evidence="3" id="KW-1185">Reference proteome</keyword>
<proteinExistence type="predicted"/>
<evidence type="ECO:0000313" key="3">
    <source>
        <dbReference type="Proteomes" id="UP000028006"/>
    </source>
</evidence>
<dbReference type="GO" id="GO:0003677">
    <property type="term" value="F:DNA binding"/>
    <property type="evidence" value="ECO:0007669"/>
    <property type="project" value="InterPro"/>
</dbReference>
<dbReference type="RefSeq" id="WP_034873982.1">
    <property type="nucleotide sequence ID" value="NZ_JOKG01000002.1"/>
</dbReference>
<dbReference type="Proteomes" id="UP000028006">
    <property type="component" value="Unassembled WGS sequence"/>
</dbReference>
<organism evidence="2 3">
    <name type="scientific">Endozoicomonas montiporae</name>
    <dbReference type="NCBI Taxonomy" id="1027273"/>
    <lineage>
        <taxon>Bacteria</taxon>
        <taxon>Pseudomonadati</taxon>
        <taxon>Pseudomonadota</taxon>
        <taxon>Gammaproteobacteria</taxon>
        <taxon>Oceanospirillales</taxon>
        <taxon>Endozoicomonadaceae</taxon>
        <taxon>Endozoicomonas</taxon>
    </lineage>
</organism>
<gene>
    <name evidence="2" type="ORF">GZ77_07225</name>
</gene>
<feature type="compositionally biased region" description="Low complexity" evidence="1">
    <location>
        <begin position="16"/>
        <end position="25"/>
    </location>
</feature>
<name>A0A081N6Y8_9GAMM</name>
<evidence type="ECO:0000256" key="1">
    <source>
        <dbReference type="SAM" id="MobiDB-lite"/>
    </source>
</evidence>
<dbReference type="EMBL" id="JOKG01000002">
    <property type="protein sequence ID" value="KEQ14211.1"/>
    <property type="molecule type" value="Genomic_DNA"/>
</dbReference>
<comment type="caution">
    <text evidence="2">The sequence shown here is derived from an EMBL/GenBank/DDBJ whole genome shotgun (WGS) entry which is preliminary data.</text>
</comment>
<evidence type="ECO:0000313" key="2">
    <source>
        <dbReference type="EMBL" id="KEQ14211.1"/>
    </source>
</evidence>
<sequence>MNIMQQWQAKKRQQPHADQPAAQPATSNLMQATQRSQLLDASLQEDLKRLKEIQSKERKVQVKRDHLLPKYEEFVNQLVKDEKKHLIIAWYMVWLFDCDEIDSALSLVEYCELHSVPMPERIKRKASTFAADEVFAWAEKAFENEQSPNPYFNRLFTRIHSNELDVPDELRAKYYKLAGLIEFEREGDIRLAVDHLEKAFELGALVKTVLGKARKQLDKLELEDLTSETDEQDEQE</sequence>
<dbReference type="InterPro" id="IPR010270">
    <property type="entry name" value="Phage_P2_GpM"/>
</dbReference>
<feature type="region of interest" description="Disordered" evidence="1">
    <location>
        <begin position="1"/>
        <end position="25"/>
    </location>
</feature>
<reference evidence="2 3" key="1">
    <citation type="submission" date="2014-06" db="EMBL/GenBank/DDBJ databases">
        <title>Whole Genome Sequences of Three Symbiotic Endozoicomonas Bacteria.</title>
        <authorList>
            <person name="Neave M.J."/>
            <person name="Apprill A."/>
            <person name="Voolstra C.R."/>
        </authorList>
    </citation>
    <scope>NUCLEOTIDE SEQUENCE [LARGE SCALE GENOMIC DNA]</scope>
    <source>
        <strain evidence="2 3">LMG 24815</strain>
    </source>
</reference>
<evidence type="ECO:0008006" key="4">
    <source>
        <dbReference type="Google" id="ProtNLM"/>
    </source>
</evidence>
<dbReference type="eggNOG" id="ENOG502Z8V2">
    <property type="taxonomic scope" value="Bacteria"/>
</dbReference>
<dbReference type="Pfam" id="PF05944">
    <property type="entry name" value="Phage_term_smal"/>
    <property type="match status" value="1"/>
</dbReference>
<dbReference type="GO" id="GO:0004519">
    <property type="term" value="F:endonuclease activity"/>
    <property type="evidence" value="ECO:0007669"/>
    <property type="project" value="InterPro"/>
</dbReference>
<dbReference type="AlphaFoldDB" id="A0A081N6Y8"/>